<dbReference type="SUPFAM" id="SSF53328">
    <property type="entry name" value="Formyltransferase"/>
    <property type="match status" value="1"/>
</dbReference>
<dbReference type="EMBL" id="HBIX01005357">
    <property type="protein sequence ID" value="CAE0711517.1"/>
    <property type="molecule type" value="Transcribed_RNA"/>
</dbReference>
<proteinExistence type="predicted"/>
<dbReference type="InterPro" id="IPR002376">
    <property type="entry name" value="Formyl_transf_N"/>
</dbReference>
<dbReference type="GO" id="GO:0006730">
    <property type="term" value="P:one-carbon metabolic process"/>
    <property type="evidence" value="ECO:0007669"/>
    <property type="project" value="UniProtKB-KW"/>
</dbReference>
<dbReference type="GO" id="GO:0006189">
    <property type="term" value="P:'de novo' IMP biosynthetic process"/>
    <property type="evidence" value="ECO:0007669"/>
    <property type="project" value="InterPro"/>
</dbReference>
<accession>A0A7S4AD43</accession>
<keyword evidence="1" id="KW-0554">One-carbon metabolism</keyword>
<dbReference type="PRINTS" id="PR01575">
    <property type="entry name" value="FFH4HYDRLASE"/>
</dbReference>
<dbReference type="SUPFAM" id="SSF55021">
    <property type="entry name" value="ACT-like"/>
    <property type="match status" value="1"/>
</dbReference>
<dbReference type="InterPro" id="IPR004810">
    <property type="entry name" value="PurU"/>
</dbReference>
<name>A0A7S4AD43_9STRA</name>
<dbReference type="Gene3D" id="3.30.70.260">
    <property type="match status" value="1"/>
</dbReference>
<evidence type="ECO:0000256" key="1">
    <source>
        <dbReference type="ARBA" id="ARBA00022563"/>
    </source>
</evidence>
<gene>
    <name evidence="4" type="ORF">PAUS00366_LOCUS4269</name>
</gene>
<dbReference type="GO" id="GO:0008864">
    <property type="term" value="F:formyltetrahydrofolate deformylase activity"/>
    <property type="evidence" value="ECO:0007669"/>
    <property type="project" value="InterPro"/>
</dbReference>
<dbReference type="Pfam" id="PF00551">
    <property type="entry name" value="Formyl_trans_N"/>
    <property type="match status" value="1"/>
</dbReference>
<dbReference type="NCBIfam" id="NF004684">
    <property type="entry name" value="PRK06027.1"/>
    <property type="match status" value="1"/>
</dbReference>
<organism evidence="4">
    <name type="scientific">Pseudo-nitzschia australis</name>
    <dbReference type="NCBI Taxonomy" id="44445"/>
    <lineage>
        <taxon>Eukaryota</taxon>
        <taxon>Sar</taxon>
        <taxon>Stramenopiles</taxon>
        <taxon>Ochrophyta</taxon>
        <taxon>Bacillariophyta</taxon>
        <taxon>Bacillariophyceae</taxon>
        <taxon>Bacillariophycidae</taxon>
        <taxon>Bacillariales</taxon>
        <taxon>Bacillariaceae</taxon>
        <taxon>Pseudo-nitzschia</taxon>
    </lineage>
</organism>
<evidence type="ECO:0000256" key="2">
    <source>
        <dbReference type="ARBA" id="ARBA00022801"/>
    </source>
</evidence>
<reference evidence="4" key="1">
    <citation type="submission" date="2021-01" db="EMBL/GenBank/DDBJ databases">
        <authorList>
            <person name="Corre E."/>
            <person name="Pelletier E."/>
            <person name="Niang G."/>
            <person name="Scheremetjew M."/>
            <person name="Finn R."/>
            <person name="Kale V."/>
            <person name="Holt S."/>
            <person name="Cochrane G."/>
            <person name="Meng A."/>
            <person name="Brown T."/>
            <person name="Cohen L."/>
        </authorList>
    </citation>
    <scope>NUCLEOTIDE SEQUENCE</scope>
    <source>
        <strain evidence="4">10249 10 AB</strain>
    </source>
</reference>
<keyword evidence="2" id="KW-0378">Hydrolase</keyword>
<sequence length="370" mass="42009">MMFSIPLAAITSRFFSRSFTVSLSSSGFARKRLFISTRTFTTRKKGKASLSNRDVNYQREGTLRLVGPDSHGILAACTEVLNRHNCNIVKHEQWTDIRQNMFFSRVSFHYNNDNGVIYGEKNNSDAVDKIACEKDLTDAFPSNELKALWDWRDRRKKLGILVSKYDHCLWELLLRHKARELDAEIHVVISNHDTLRPVVESFGIPFHVTPISKTESIAAAALEENNTGTKKSALPLHESKQLELLKDVDVVILARYMQILSPVFLDHFPLDRIINIHHSFLPAFIGSSPYHQAHERGVKLIGATAHYTTKVLDDGPIIEQDVTIVSHRDSVKQLIKKGRVLERNVLLKAIEAHLDDRVIVHGSRCVVFGD</sequence>
<feature type="domain" description="Formyl transferase N-terminal" evidence="3">
    <location>
        <begin position="157"/>
        <end position="350"/>
    </location>
</feature>
<evidence type="ECO:0000313" key="4">
    <source>
        <dbReference type="EMBL" id="CAE0711517.1"/>
    </source>
</evidence>
<dbReference type="AlphaFoldDB" id="A0A7S4AD43"/>
<dbReference type="InterPro" id="IPR036477">
    <property type="entry name" value="Formyl_transf_N_sf"/>
</dbReference>
<dbReference type="Gene3D" id="3.40.50.170">
    <property type="entry name" value="Formyl transferase, N-terminal domain"/>
    <property type="match status" value="1"/>
</dbReference>
<protein>
    <recommendedName>
        <fullName evidence="3">Formyl transferase N-terminal domain-containing protein</fullName>
    </recommendedName>
</protein>
<dbReference type="PANTHER" id="PTHR42706">
    <property type="entry name" value="FORMYLTETRAHYDROFOLATE DEFORMYLASE"/>
    <property type="match status" value="1"/>
</dbReference>
<dbReference type="InterPro" id="IPR045865">
    <property type="entry name" value="ACT-like_dom_sf"/>
</dbReference>
<evidence type="ECO:0000259" key="3">
    <source>
        <dbReference type="Pfam" id="PF00551"/>
    </source>
</evidence>
<dbReference type="PANTHER" id="PTHR42706:SF1">
    <property type="entry name" value="FORMYLTETRAHYDROFOLATE DEFORMYLASE 2, MITOCHONDRIAL"/>
    <property type="match status" value="1"/>
</dbReference>
<dbReference type="NCBIfam" id="TIGR00655">
    <property type="entry name" value="PurU"/>
    <property type="match status" value="1"/>
</dbReference>